<dbReference type="Proteomes" id="UP001152622">
    <property type="component" value="Chromosome 9"/>
</dbReference>
<dbReference type="SUPFAM" id="SSF49265">
    <property type="entry name" value="Fibronectin type III"/>
    <property type="match status" value="2"/>
</dbReference>
<dbReference type="Gene3D" id="2.60.40.10">
    <property type="entry name" value="Immunoglobulins"/>
    <property type="match status" value="2"/>
</dbReference>
<feature type="signal peptide" evidence="2">
    <location>
        <begin position="1"/>
        <end position="21"/>
    </location>
</feature>
<reference evidence="4" key="1">
    <citation type="journal article" date="2023" name="Science">
        <title>Genome structures resolve the early diversification of teleost fishes.</title>
        <authorList>
            <person name="Parey E."/>
            <person name="Louis A."/>
            <person name="Montfort J."/>
            <person name="Bouchez O."/>
            <person name="Roques C."/>
            <person name="Iampietro C."/>
            <person name="Lluch J."/>
            <person name="Castinel A."/>
            <person name="Donnadieu C."/>
            <person name="Desvignes T."/>
            <person name="Floi Bucao C."/>
            <person name="Jouanno E."/>
            <person name="Wen M."/>
            <person name="Mejri S."/>
            <person name="Dirks R."/>
            <person name="Jansen H."/>
            <person name="Henkel C."/>
            <person name="Chen W.J."/>
            <person name="Zahm M."/>
            <person name="Cabau C."/>
            <person name="Klopp C."/>
            <person name="Thompson A.W."/>
            <person name="Robinson-Rechavi M."/>
            <person name="Braasch I."/>
            <person name="Lecointre G."/>
            <person name="Bobe J."/>
            <person name="Postlethwait J.H."/>
            <person name="Berthelot C."/>
            <person name="Roest Crollius H."/>
            <person name="Guiguen Y."/>
        </authorList>
    </citation>
    <scope>NUCLEOTIDE SEQUENCE</scope>
    <source>
        <strain evidence="4">WJC10195</strain>
    </source>
</reference>
<dbReference type="InterPro" id="IPR013783">
    <property type="entry name" value="Ig-like_fold"/>
</dbReference>
<keyword evidence="2" id="KW-0732">Signal</keyword>
<feature type="compositionally biased region" description="Low complexity" evidence="1">
    <location>
        <begin position="442"/>
        <end position="558"/>
    </location>
</feature>
<evidence type="ECO:0000313" key="4">
    <source>
        <dbReference type="EMBL" id="KAJ8350769.1"/>
    </source>
</evidence>
<feature type="compositionally biased region" description="Acidic residues" evidence="1">
    <location>
        <begin position="613"/>
        <end position="710"/>
    </location>
</feature>
<accession>A0A9Q1F4H8</accession>
<feature type="domain" description="Fibronectin type-III" evidence="3">
    <location>
        <begin position="115"/>
        <end position="212"/>
    </location>
</feature>
<dbReference type="InterPro" id="IPR049109">
    <property type="entry name" value="TARSH/FNDC1_C"/>
</dbReference>
<dbReference type="OrthoDB" id="6129306at2759"/>
<evidence type="ECO:0000256" key="1">
    <source>
        <dbReference type="SAM" id="MobiDB-lite"/>
    </source>
</evidence>
<gene>
    <name evidence="4" type="ORF">SKAU_G00258990</name>
</gene>
<feature type="chain" id="PRO_5040410866" description="Fibronectin type-III domain-containing protein" evidence="2">
    <location>
        <begin position="22"/>
        <end position="1005"/>
    </location>
</feature>
<feature type="domain" description="Fibronectin type-III" evidence="3">
    <location>
        <begin position="788"/>
        <end position="887"/>
    </location>
</feature>
<dbReference type="GO" id="GO:0010811">
    <property type="term" value="P:positive regulation of cell-substrate adhesion"/>
    <property type="evidence" value="ECO:0007669"/>
    <property type="project" value="TreeGrafter"/>
</dbReference>
<name>A0A9Q1F4H8_SYNKA</name>
<feature type="region of interest" description="Disordered" evidence="1">
    <location>
        <begin position="228"/>
        <end position="288"/>
    </location>
</feature>
<dbReference type="InterPro" id="IPR003961">
    <property type="entry name" value="FN3_dom"/>
</dbReference>
<dbReference type="PANTHER" id="PTHR23197:SF10">
    <property type="entry name" value="TARGET OF NESH-SH3"/>
    <property type="match status" value="1"/>
</dbReference>
<keyword evidence="5" id="KW-1185">Reference proteome</keyword>
<sequence length="1005" mass="110867">MLIRPLLPLLATVILVSYSSAGKIRVKRQNMKVRINATADTIILKFIRPNPDIKLEGYILGYGSSMHSKQFIKLPDNGEPYVIEIDAEPKYLVAVQPVPSNDVKKQCKESYFLEKPLHLVVGSITSTSVLLSWGGLVKTSYEGSIQKDCLEDGNFTVRFKEMNRRWNYQMCPTSDTVIDNLKPDTPYAFSVRTNQDKRKVWSKIVIHNTNMDDKAKQKPIVPKATNTKLVKPFMPGPHVRQPPPTSIRNSTRHKVFPVPKRPRPAAPRPSFAPPKRRPEMPPVVKQRATQSPLLPLGKTIPKKTTTSLPHVPHRVAITVPTQKPTSDRVSSPSTSYGVRPHLSSPRVPDSSHTSTQDTHGEHHKGFKIPKPVTIPMGSPAQPSSRPVKKHINMGGKHTGKDVANVTKPHFLSEGQANEMKAKNTLKPRLLPVTVTPIKREPQLTTTATPTLKGQTTTPTLKVQKTTPTLEGQTTTPTWKARKTTATLKGRTTTPTPKGRTTTPTPKGRTTTPTPKGRTTTPTPKGRTTTPTPKGRTTTPTPKGRTTTPTWKRQTTTPTLKGETVTPTLDDETATPTLDDETATPTLDDETAMPTLDDQTTTPTLGDETATPTLDDETATPTLDDETATPTLDDETATPTLDDETATLDDETAAPTLDDETATPTLDDETATPTLDDETATLDDETATPTLDDETATPTLDDETATLDDETATPILNGSRFDLWGNSSMFRPAPSSDLDAMGNRRYTAPHVVYKTGKTIEEPCSITDSLKYFPEEEGGDQNVTGPPRLPPSNLTVVTVEGCPSFIILDWEKGDNETTDYEVTATARSPNGKKVSIVNTNQTHTALENLKPKSSYEFSVIPRNELADPRVTENTSGKAALWSQFSFEPDGFSECNGRQYVKRTWYRKFVGIQLCNSLRYKIYLSDTLRGTFYHIGDQTGYGEDHCQFVDSFLDGRTGNHLLSQQLPSRPGFYRAMRQEPVSFGEIGGHTHITYVPWYECGTPIPGKW</sequence>
<dbReference type="SMART" id="SM00060">
    <property type="entry name" value="FN3"/>
    <property type="match status" value="1"/>
</dbReference>
<proteinExistence type="predicted"/>
<feature type="compositionally biased region" description="Polar residues" evidence="1">
    <location>
        <begin position="319"/>
        <end position="336"/>
    </location>
</feature>
<feature type="compositionally biased region" description="Low complexity" evidence="1">
    <location>
        <begin position="593"/>
        <end position="612"/>
    </location>
</feature>
<dbReference type="GO" id="GO:0030198">
    <property type="term" value="P:extracellular matrix organization"/>
    <property type="evidence" value="ECO:0007669"/>
    <property type="project" value="TreeGrafter"/>
</dbReference>
<dbReference type="CDD" id="cd00063">
    <property type="entry name" value="FN3"/>
    <property type="match status" value="2"/>
</dbReference>
<organism evidence="4 5">
    <name type="scientific">Synaphobranchus kaupii</name>
    <name type="common">Kaup's arrowtooth eel</name>
    <dbReference type="NCBI Taxonomy" id="118154"/>
    <lineage>
        <taxon>Eukaryota</taxon>
        <taxon>Metazoa</taxon>
        <taxon>Chordata</taxon>
        <taxon>Craniata</taxon>
        <taxon>Vertebrata</taxon>
        <taxon>Euteleostomi</taxon>
        <taxon>Actinopterygii</taxon>
        <taxon>Neopterygii</taxon>
        <taxon>Teleostei</taxon>
        <taxon>Anguilliformes</taxon>
        <taxon>Synaphobranchidae</taxon>
        <taxon>Synaphobranchus</taxon>
    </lineage>
</organism>
<dbReference type="Pfam" id="PF21731">
    <property type="entry name" value="TARSH_C"/>
    <property type="match status" value="1"/>
</dbReference>
<dbReference type="InterPro" id="IPR036116">
    <property type="entry name" value="FN3_sf"/>
</dbReference>
<dbReference type="PANTHER" id="PTHR23197">
    <property type="entry name" value="TARSH-RELATED FIBRONECTIN DOMAIN-CONTAINING"/>
    <property type="match status" value="1"/>
</dbReference>
<evidence type="ECO:0000313" key="5">
    <source>
        <dbReference type="Proteomes" id="UP001152622"/>
    </source>
</evidence>
<protein>
    <recommendedName>
        <fullName evidence="3">Fibronectin type-III domain-containing protein</fullName>
    </recommendedName>
</protein>
<evidence type="ECO:0000259" key="3">
    <source>
        <dbReference type="PROSITE" id="PS50853"/>
    </source>
</evidence>
<evidence type="ECO:0000256" key="2">
    <source>
        <dbReference type="SAM" id="SignalP"/>
    </source>
</evidence>
<dbReference type="AlphaFoldDB" id="A0A9Q1F4H8"/>
<dbReference type="PROSITE" id="PS50853">
    <property type="entry name" value="FN3"/>
    <property type="match status" value="2"/>
</dbReference>
<dbReference type="Pfam" id="PF00041">
    <property type="entry name" value="fn3"/>
    <property type="match status" value="1"/>
</dbReference>
<feature type="compositionally biased region" description="Basic residues" evidence="1">
    <location>
        <begin position="250"/>
        <end position="263"/>
    </location>
</feature>
<dbReference type="EMBL" id="JAINUF010000009">
    <property type="protein sequence ID" value="KAJ8350769.1"/>
    <property type="molecule type" value="Genomic_DNA"/>
</dbReference>
<feature type="region of interest" description="Disordered" evidence="1">
    <location>
        <begin position="319"/>
        <end position="387"/>
    </location>
</feature>
<feature type="compositionally biased region" description="Acidic residues" evidence="1">
    <location>
        <begin position="568"/>
        <end position="590"/>
    </location>
</feature>
<comment type="caution">
    <text evidence="4">The sequence shown here is derived from an EMBL/GenBank/DDBJ whole genome shotgun (WGS) entry which is preliminary data.</text>
</comment>
<feature type="region of interest" description="Disordered" evidence="1">
    <location>
        <begin position="440"/>
        <end position="712"/>
    </location>
</feature>